<dbReference type="EMBL" id="JBEPTF010000001">
    <property type="protein sequence ID" value="MET4683540.1"/>
    <property type="molecule type" value="Genomic_DNA"/>
</dbReference>
<evidence type="ECO:0000313" key="2">
    <source>
        <dbReference type="EMBL" id="MET4683540.1"/>
    </source>
</evidence>
<evidence type="ECO:0008006" key="4">
    <source>
        <dbReference type="Google" id="ProtNLM"/>
    </source>
</evidence>
<keyword evidence="1" id="KW-0472">Membrane</keyword>
<sequence length="403" mass="42012">MTPSLTGTHEVRMLIDVFGALGALSVAVVLVGRRSRTTVQNVLMLVFGLAGFFYACRALAVATGIEGFGLASLILACALPLGALLLAENLLRRHAPLPIKLLIGGGTLLGLIAAALAGAGMQRAFNLALYVPAALALVFLLVMFRRRSTLAPMENAALDSYGRALFVTGLLSLTDFGLIAPFGLSALGVLGLAYAAASGASAPRRWIDAVKELALAAATAVLLTGALLYLRPPTSWLEAAGVLAVAAAALLALSVLLRLQSGGGDQQRRQFEQTLATAETDSLEQFVQSTSLAAPLQGLVLIEGADLDGYDPALLAGLFNDNPVISIADLHLRENAPDAREQLRDLLTRHASSHAIRISDAPLRLGLAALGGSARPEEDERAMALFQKMASLVVARSQAGETP</sequence>
<feature type="transmembrane region" description="Helical" evidence="1">
    <location>
        <begin position="99"/>
        <end position="121"/>
    </location>
</feature>
<feature type="transmembrane region" description="Helical" evidence="1">
    <location>
        <begin position="236"/>
        <end position="259"/>
    </location>
</feature>
<feature type="transmembrane region" description="Helical" evidence="1">
    <location>
        <begin position="209"/>
        <end position="230"/>
    </location>
</feature>
<evidence type="ECO:0000313" key="3">
    <source>
        <dbReference type="Proteomes" id="UP001549313"/>
    </source>
</evidence>
<organism evidence="2 3">
    <name type="scientific">Brevundimonas faecalis</name>
    <dbReference type="NCBI Taxonomy" id="947378"/>
    <lineage>
        <taxon>Bacteria</taxon>
        <taxon>Pseudomonadati</taxon>
        <taxon>Pseudomonadota</taxon>
        <taxon>Alphaproteobacteria</taxon>
        <taxon>Caulobacterales</taxon>
        <taxon>Caulobacteraceae</taxon>
        <taxon>Brevundimonas</taxon>
    </lineage>
</organism>
<keyword evidence="1" id="KW-0812">Transmembrane</keyword>
<evidence type="ECO:0000256" key="1">
    <source>
        <dbReference type="SAM" id="Phobius"/>
    </source>
</evidence>
<feature type="transmembrane region" description="Helical" evidence="1">
    <location>
        <begin position="68"/>
        <end position="87"/>
    </location>
</feature>
<reference evidence="2 3" key="1">
    <citation type="submission" date="2024-06" db="EMBL/GenBank/DDBJ databases">
        <title>Sorghum-associated microbial communities from plants grown in Nebraska, USA.</title>
        <authorList>
            <person name="Schachtman D."/>
        </authorList>
    </citation>
    <scope>NUCLEOTIDE SEQUENCE [LARGE SCALE GENOMIC DNA]</scope>
    <source>
        <strain evidence="2 3">2814</strain>
    </source>
</reference>
<keyword evidence="1" id="KW-1133">Transmembrane helix</keyword>
<comment type="caution">
    <text evidence="2">The sequence shown here is derived from an EMBL/GenBank/DDBJ whole genome shotgun (WGS) entry which is preliminary data.</text>
</comment>
<dbReference type="Proteomes" id="UP001549313">
    <property type="component" value="Unassembled WGS sequence"/>
</dbReference>
<proteinExistence type="predicted"/>
<keyword evidence="3" id="KW-1185">Reference proteome</keyword>
<dbReference type="RefSeq" id="WP_354088459.1">
    <property type="nucleotide sequence ID" value="NZ_JBEPTF010000001.1"/>
</dbReference>
<feature type="transmembrane region" description="Helical" evidence="1">
    <location>
        <begin position="179"/>
        <end position="197"/>
    </location>
</feature>
<name>A0ABV2RAD8_9CAUL</name>
<feature type="transmembrane region" description="Helical" evidence="1">
    <location>
        <begin position="12"/>
        <end position="31"/>
    </location>
</feature>
<feature type="transmembrane region" description="Helical" evidence="1">
    <location>
        <begin position="127"/>
        <end position="144"/>
    </location>
</feature>
<protein>
    <recommendedName>
        <fullName evidence="4">GGDEF domain-containing protein</fullName>
    </recommendedName>
</protein>
<gene>
    <name evidence="2" type="ORF">ABIE19_001449</name>
</gene>
<feature type="transmembrane region" description="Helical" evidence="1">
    <location>
        <begin position="43"/>
        <end position="62"/>
    </location>
</feature>
<accession>A0ABV2RAD8</accession>